<sequence>MVAGVGLAVFPLNGLDGEELVLAPCGLSALACAGVLSLLVPWLLTPYRQWDRTLRALSVMMIVAAVVRTGQNGCGGRTATAVARRI</sequence>
<feature type="transmembrane region" description="Helical" evidence="1">
    <location>
        <begin position="20"/>
        <end position="44"/>
    </location>
</feature>
<accession>A0ABV7PVS3</accession>
<dbReference type="Proteomes" id="UP001595712">
    <property type="component" value="Unassembled WGS sequence"/>
</dbReference>
<name>A0ABV7PVS3_9ACTN</name>
<reference evidence="3" key="1">
    <citation type="journal article" date="2019" name="Int. J. Syst. Evol. Microbiol.">
        <title>The Global Catalogue of Microorganisms (GCM) 10K type strain sequencing project: providing services to taxonomists for standard genome sequencing and annotation.</title>
        <authorList>
            <consortium name="The Broad Institute Genomics Platform"/>
            <consortium name="The Broad Institute Genome Sequencing Center for Infectious Disease"/>
            <person name="Wu L."/>
            <person name="Ma J."/>
        </authorList>
    </citation>
    <scope>NUCLEOTIDE SEQUENCE [LARGE SCALE GENOMIC DNA]</scope>
    <source>
        <strain evidence="3">CGMCC 4.7396</strain>
    </source>
</reference>
<dbReference type="RefSeq" id="WP_387969012.1">
    <property type="nucleotide sequence ID" value="NZ_JBHRWO010000002.1"/>
</dbReference>
<proteinExistence type="predicted"/>
<protein>
    <submittedName>
        <fullName evidence="2">Uncharacterized protein</fullName>
    </submittedName>
</protein>
<keyword evidence="1" id="KW-0812">Transmembrane</keyword>
<evidence type="ECO:0000256" key="1">
    <source>
        <dbReference type="SAM" id="Phobius"/>
    </source>
</evidence>
<evidence type="ECO:0000313" key="2">
    <source>
        <dbReference type="EMBL" id="MFC3490967.1"/>
    </source>
</evidence>
<gene>
    <name evidence="2" type="ORF">ACFO8M_00490</name>
</gene>
<evidence type="ECO:0000313" key="3">
    <source>
        <dbReference type="Proteomes" id="UP001595712"/>
    </source>
</evidence>
<keyword evidence="1" id="KW-0472">Membrane</keyword>
<keyword evidence="3" id="KW-1185">Reference proteome</keyword>
<keyword evidence="1" id="KW-1133">Transmembrane helix</keyword>
<organism evidence="2 3">
    <name type="scientific">Glycomyces rhizosphaerae</name>
    <dbReference type="NCBI Taxonomy" id="2054422"/>
    <lineage>
        <taxon>Bacteria</taxon>
        <taxon>Bacillati</taxon>
        <taxon>Actinomycetota</taxon>
        <taxon>Actinomycetes</taxon>
        <taxon>Glycomycetales</taxon>
        <taxon>Glycomycetaceae</taxon>
        <taxon>Glycomyces</taxon>
    </lineage>
</organism>
<comment type="caution">
    <text evidence="2">The sequence shown here is derived from an EMBL/GenBank/DDBJ whole genome shotgun (WGS) entry which is preliminary data.</text>
</comment>
<dbReference type="EMBL" id="JBHRWO010000002">
    <property type="protein sequence ID" value="MFC3490967.1"/>
    <property type="molecule type" value="Genomic_DNA"/>
</dbReference>